<protein>
    <recommendedName>
        <fullName evidence="2">LiaI-LiaF-like transmembrane region domain-containing protein</fullName>
    </recommendedName>
</protein>
<feature type="transmembrane region" description="Helical" evidence="1">
    <location>
        <begin position="58"/>
        <end position="79"/>
    </location>
</feature>
<organism evidence="3 4">
    <name type="scientific">Mucilaginibacter limnophilus</name>
    <dbReference type="NCBI Taxonomy" id="1932778"/>
    <lineage>
        <taxon>Bacteria</taxon>
        <taxon>Pseudomonadati</taxon>
        <taxon>Bacteroidota</taxon>
        <taxon>Sphingobacteriia</taxon>
        <taxon>Sphingobacteriales</taxon>
        <taxon>Sphingobacteriaceae</taxon>
        <taxon>Mucilaginibacter</taxon>
    </lineage>
</organism>
<dbReference type="AlphaFoldDB" id="A0A437MQR3"/>
<comment type="caution">
    <text evidence="3">The sequence shown here is derived from an EMBL/GenBank/DDBJ whole genome shotgun (WGS) entry which is preliminary data.</text>
</comment>
<dbReference type="RefSeq" id="WP_127705800.1">
    <property type="nucleotide sequence ID" value="NZ_SACK01000006.1"/>
</dbReference>
<keyword evidence="1" id="KW-1133">Transmembrane helix</keyword>
<proteinExistence type="predicted"/>
<dbReference type="Pfam" id="PF18917">
    <property type="entry name" value="LiaI-LiaF-like_TM1"/>
    <property type="match status" value="1"/>
</dbReference>
<evidence type="ECO:0000259" key="2">
    <source>
        <dbReference type="Pfam" id="PF18917"/>
    </source>
</evidence>
<dbReference type="InterPro" id="IPR043726">
    <property type="entry name" value="LiaI-LiaF-like_TM1"/>
</dbReference>
<keyword evidence="1" id="KW-0472">Membrane</keyword>
<sequence>MRNDKWITGLVLVLIGAAFLLNNLGYIDFHWGNVFRLWPVFLVMAGVSMVLANQREAWATVVKALVIVGGFAIILFADLGNRSFFWMPRDFHYQYDDDDDDDDEVTDSKGVVKVQGNSEYKQVFAPGTKVALLNISGGGTAYELKDTTANLFAASTKEFTGRYDLTNKQTDSLSVIDFKMRDRHGKFRFNWDDNDKNKSNTAELKLSTIPVWDINMNTGASSVEFDLTKFKLKSFKLNGGAASIDLKVGQPLAETRIEVSTGASEVNINVPQNAACSITTQSGLSSVDVNGFTKVGDNHYETPGFAAAKNKIYIKMSGGISDFNVNKY</sequence>
<evidence type="ECO:0000313" key="4">
    <source>
        <dbReference type="Proteomes" id="UP000282759"/>
    </source>
</evidence>
<keyword evidence="1" id="KW-0812">Transmembrane</keyword>
<dbReference type="OrthoDB" id="941984at2"/>
<reference evidence="3 4" key="1">
    <citation type="submission" date="2019-01" db="EMBL/GenBank/DDBJ databases">
        <authorList>
            <person name="Chen W.-M."/>
        </authorList>
    </citation>
    <scope>NUCLEOTIDE SEQUENCE [LARGE SCALE GENOMIC DNA]</scope>
    <source>
        <strain evidence="3 4">YBJ-36</strain>
    </source>
</reference>
<dbReference type="EMBL" id="SACK01000006">
    <property type="protein sequence ID" value="RVT99988.1"/>
    <property type="molecule type" value="Genomic_DNA"/>
</dbReference>
<accession>A0A437MQR3</accession>
<feature type="domain" description="LiaI-LiaF-like transmembrane region" evidence="2">
    <location>
        <begin position="6"/>
        <end position="50"/>
    </location>
</feature>
<dbReference type="Proteomes" id="UP000282759">
    <property type="component" value="Unassembled WGS sequence"/>
</dbReference>
<gene>
    <name evidence="3" type="ORF">EOD41_13565</name>
</gene>
<feature type="transmembrane region" description="Helical" evidence="1">
    <location>
        <begin position="34"/>
        <end position="52"/>
    </location>
</feature>
<name>A0A437MQR3_9SPHI</name>
<feature type="transmembrane region" description="Helical" evidence="1">
    <location>
        <begin position="6"/>
        <end position="27"/>
    </location>
</feature>
<evidence type="ECO:0000256" key="1">
    <source>
        <dbReference type="SAM" id="Phobius"/>
    </source>
</evidence>
<keyword evidence="4" id="KW-1185">Reference proteome</keyword>
<evidence type="ECO:0000313" key="3">
    <source>
        <dbReference type="EMBL" id="RVT99988.1"/>
    </source>
</evidence>